<keyword evidence="4" id="KW-1185">Reference proteome</keyword>
<dbReference type="EMBL" id="CAJNOJ010000006">
    <property type="protein sequence ID" value="CAF0759322.1"/>
    <property type="molecule type" value="Genomic_DNA"/>
</dbReference>
<keyword evidence="1" id="KW-0812">Transmembrane</keyword>
<comment type="caution">
    <text evidence="2">The sequence shown here is derived from an EMBL/GenBank/DDBJ whole genome shotgun (WGS) entry which is preliminary data.</text>
</comment>
<evidence type="ECO:0000313" key="3">
    <source>
        <dbReference type="EMBL" id="CAF0911354.1"/>
    </source>
</evidence>
<keyword evidence="1" id="KW-0472">Membrane</keyword>
<dbReference type="Proteomes" id="UP000663828">
    <property type="component" value="Unassembled WGS sequence"/>
</dbReference>
<organism evidence="2 5">
    <name type="scientific">Adineta ricciae</name>
    <name type="common">Rotifer</name>
    <dbReference type="NCBI Taxonomy" id="249248"/>
    <lineage>
        <taxon>Eukaryota</taxon>
        <taxon>Metazoa</taxon>
        <taxon>Spiralia</taxon>
        <taxon>Gnathifera</taxon>
        <taxon>Rotifera</taxon>
        <taxon>Eurotatoria</taxon>
        <taxon>Bdelloidea</taxon>
        <taxon>Adinetida</taxon>
        <taxon>Adinetidae</taxon>
        <taxon>Adineta</taxon>
    </lineage>
</organism>
<evidence type="ECO:0000313" key="4">
    <source>
        <dbReference type="Proteomes" id="UP000663828"/>
    </source>
</evidence>
<evidence type="ECO:0000256" key="1">
    <source>
        <dbReference type="SAM" id="Phobius"/>
    </source>
</evidence>
<feature type="transmembrane region" description="Helical" evidence="1">
    <location>
        <begin position="42"/>
        <end position="66"/>
    </location>
</feature>
<evidence type="ECO:0000313" key="5">
    <source>
        <dbReference type="Proteomes" id="UP000663852"/>
    </source>
</evidence>
<dbReference type="OrthoDB" id="9999805at2759"/>
<gene>
    <name evidence="2" type="ORF">EDS130_LOCUS2724</name>
    <name evidence="3" type="ORF">XAT740_LOCUS8553</name>
</gene>
<name>A0A813PW97_ADIRI</name>
<dbReference type="Proteomes" id="UP000663852">
    <property type="component" value="Unassembled WGS sequence"/>
</dbReference>
<evidence type="ECO:0000313" key="2">
    <source>
        <dbReference type="EMBL" id="CAF0759322.1"/>
    </source>
</evidence>
<accession>A0A813PW97</accession>
<sequence length="395" mass="45779">MNPNGSISMGDEKFQMNVDQDIDDHNRLIKSRFLNQRRPLRLASLIYPILLAILLIIGTVLLILTITRRQACRQQQLEQAEVLLGYKPDLHMKTWVPCVKTATNACACPATFIHSSANPSHCIPNHSRCLESCKMNEHCKCHNLVDPLRCRIATRGWFDNEIKVGPVERFRNPVTNPLLQYTWMDKFNRQLERLLVDLRGGERLFLSADRQTGIAVHEHDDDYLLNERWTKVEINSTRQHIVYTQLNPQTHSCRMSSLQDDGSTTHGPVHSCPGTPMGAPYFFGVACKDVLVLWHGSRQIKLRRQEGWTMARHHFESIIPHLPVLLDPFHRYYSLYDDSMIEIKDLNGDVLGQRFTDIIKPTRFEFIDHHGTIWVANQTHMQLFHSKNDQAWLDF</sequence>
<reference evidence="2" key="1">
    <citation type="submission" date="2021-02" db="EMBL/GenBank/DDBJ databases">
        <authorList>
            <person name="Nowell W R."/>
        </authorList>
    </citation>
    <scope>NUCLEOTIDE SEQUENCE</scope>
</reference>
<keyword evidence="1" id="KW-1133">Transmembrane helix</keyword>
<dbReference type="EMBL" id="CAJNOR010000427">
    <property type="protein sequence ID" value="CAF0911354.1"/>
    <property type="molecule type" value="Genomic_DNA"/>
</dbReference>
<proteinExistence type="predicted"/>
<protein>
    <submittedName>
        <fullName evidence="2">Uncharacterized protein</fullName>
    </submittedName>
</protein>
<dbReference type="AlphaFoldDB" id="A0A813PW97"/>